<dbReference type="Proteomes" id="UP001162162">
    <property type="component" value="Unassembled WGS sequence"/>
</dbReference>
<comment type="caution">
    <text evidence="1">The sequence shown here is derived from an EMBL/GenBank/DDBJ whole genome shotgun (WGS) entry which is preliminary data.</text>
</comment>
<protein>
    <submittedName>
        <fullName evidence="1">Uncharacterized protein</fullName>
    </submittedName>
</protein>
<proteinExistence type="predicted"/>
<dbReference type="AlphaFoldDB" id="A0AAV8Y0Y0"/>
<name>A0AAV8Y0Y0_9CUCU</name>
<evidence type="ECO:0000313" key="1">
    <source>
        <dbReference type="EMBL" id="KAJ8944137.1"/>
    </source>
</evidence>
<organism evidence="1 2">
    <name type="scientific">Aromia moschata</name>
    <dbReference type="NCBI Taxonomy" id="1265417"/>
    <lineage>
        <taxon>Eukaryota</taxon>
        <taxon>Metazoa</taxon>
        <taxon>Ecdysozoa</taxon>
        <taxon>Arthropoda</taxon>
        <taxon>Hexapoda</taxon>
        <taxon>Insecta</taxon>
        <taxon>Pterygota</taxon>
        <taxon>Neoptera</taxon>
        <taxon>Endopterygota</taxon>
        <taxon>Coleoptera</taxon>
        <taxon>Polyphaga</taxon>
        <taxon>Cucujiformia</taxon>
        <taxon>Chrysomeloidea</taxon>
        <taxon>Cerambycidae</taxon>
        <taxon>Cerambycinae</taxon>
        <taxon>Callichromatini</taxon>
        <taxon>Aromia</taxon>
    </lineage>
</organism>
<gene>
    <name evidence="1" type="ORF">NQ318_013321</name>
</gene>
<keyword evidence="2" id="KW-1185">Reference proteome</keyword>
<dbReference type="EMBL" id="JAPWTK010000266">
    <property type="protein sequence ID" value="KAJ8944137.1"/>
    <property type="molecule type" value="Genomic_DNA"/>
</dbReference>
<accession>A0AAV8Y0Y0</accession>
<evidence type="ECO:0000313" key="2">
    <source>
        <dbReference type="Proteomes" id="UP001162162"/>
    </source>
</evidence>
<sequence>MAAIDVNWELFEYKLCFKYSSLPIVQSPMVRNARWSDALILKRSCPSGNQKQSRTGSKYFGAVLD</sequence>
<reference evidence="1" key="1">
    <citation type="journal article" date="2023" name="Insect Mol. Biol.">
        <title>Genome sequencing provides insights into the evolution of gene families encoding plant cell wall-degrading enzymes in longhorned beetles.</title>
        <authorList>
            <person name="Shin N.R."/>
            <person name="Okamura Y."/>
            <person name="Kirsch R."/>
            <person name="Pauchet Y."/>
        </authorList>
    </citation>
    <scope>NUCLEOTIDE SEQUENCE</scope>
    <source>
        <strain evidence="1">AMC_N1</strain>
    </source>
</reference>